<keyword evidence="2" id="KW-0175">Coiled coil</keyword>
<dbReference type="InterPro" id="IPR018247">
    <property type="entry name" value="EF_Hand_1_Ca_BS"/>
</dbReference>
<dbReference type="STRING" id="431595.K3XB14"/>
<reference evidence="5" key="3">
    <citation type="submission" date="2015-02" db="UniProtKB">
        <authorList>
            <consortium name="EnsemblProtists"/>
        </authorList>
    </citation>
    <scope>IDENTIFICATION</scope>
    <source>
        <strain evidence="5">DAOM BR144</strain>
    </source>
</reference>
<proteinExistence type="predicted"/>
<dbReference type="EMBL" id="GL376565">
    <property type="status" value="NOT_ANNOTATED_CDS"/>
    <property type="molecule type" value="Genomic_DNA"/>
</dbReference>
<evidence type="ECO:0000256" key="2">
    <source>
        <dbReference type="SAM" id="Coils"/>
    </source>
</evidence>
<dbReference type="Gene3D" id="3.10.110.10">
    <property type="entry name" value="Ubiquitin Conjugating Enzyme"/>
    <property type="match status" value="1"/>
</dbReference>
<dbReference type="SMART" id="SM00212">
    <property type="entry name" value="UBCc"/>
    <property type="match status" value="1"/>
</dbReference>
<evidence type="ECO:0000256" key="1">
    <source>
        <dbReference type="ARBA" id="ARBA00022837"/>
    </source>
</evidence>
<dbReference type="InterPro" id="IPR002048">
    <property type="entry name" value="EF_hand_dom"/>
</dbReference>
<dbReference type="CDD" id="cd00195">
    <property type="entry name" value="UBCc_UEV"/>
    <property type="match status" value="1"/>
</dbReference>
<dbReference type="eggNOG" id="KOG0417">
    <property type="taxonomic scope" value="Eukaryota"/>
</dbReference>
<feature type="domain" description="UBC core" evidence="3">
    <location>
        <begin position="131"/>
        <end position="313"/>
    </location>
</feature>
<dbReference type="GO" id="GO:0005509">
    <property type="term" value="F:calcium ion binding"/>
    <property type="evidence" value="ECO:0007669"/>
    <property type="project" value="InterPro"/>
</dbReference>
<dbReference type="Pfam" id="PF00179">
    <property type="entry name" value="UQ_con"/>
    <property type="match status" value="1"/>
</dbReference>
<dbReference type="Gene3D" id="1.10.238.10">
    <property type="entry name" value="EF-hand"/>
    <property type="match status" value="1"/>
</dbReference>
<dbReference type="InterPro" id="IPR011992">
    <property type="entry name" value="EF-hand-dom_pair"/>
</dbReference>
<dbReference type="SUPFAM" id="SSF47473">
    <property type="entry name" value="EF-hand"/>
    <property type="match status" value="1"/>
</dbReference>
<dbReference type="HOGENOM" id="CLU_958053_0_0_1"/>
<accession>K3XB14</accession>
<organism evidence="5 6">
    <name type="scientific">Globisporangium ultimum (strain ATCC 200006 / CBS 805.95 / DAOM BR144)</name>
    <name type="common">Pythium ultimum</name>
    <dbReference type="NCBI Taxonomy" id="431595"/>
    <lineage>
        <taxon>Eukaryota</taxon>
        <taxon>Sar</taxon>
        <taxon>Stramenopiles</taxon>
        <taxon>Oomycota</taxon>
        <taxon>Peronosporomycetes</taxon>
        <taxon>Pythiales</taxon>
        <taxon>Pythiaceae</taxon>
        <taxon>Globisporangium</taxon>
    </lineage>
</organism>
<dbReference type="EnsemblProtists" id="PYU1_T014413">
    <property type="protein sequence ID" value="PYU1_T014413"/>
    <property type="gene ID" value="PYU1_G014382"/>
</dbReference>
<name>K3XB14_GLOUD</name>
<evidence type="ECO:0000313" key="5">
    <source>
        <dbReference type="EnsemblProtists" id="PYU1_T014413"/>
    </source>
</evidence>
<reference evidence="6" key="2">
    <citation type="submission" date="2010-04" db="EMBL/GenBank/DDBJ databases">
        <authorList>
            <person name="Buell R."/>
            <person name="Hamilton J."/>
            <person name="Hostetler J."/>
        </authorList>
    </citation>
    <scope>NUCLEOTIDE SEQUENCE [LARGE SCALE GENOMIC DNA]</scope>
    <source>
        <strain evidence="6">DAOM:BR144</strain>
    </source>
</reference>
<keyword evidence="1" id="KW-0106">Calcium</keyword>
<evidence type="ECO:0000259" key="4">
    <source>
        <dbReference type="PROSITE" id="PS50222"/>
    </source>
</evidence>
<dbReference type="VEuPathDB" id="FungiDB:PYU1_G014382"/>
<dbReference type="SMART" id="SM00054">
    <property type="entry name" value="EFh"/>
    <property type="match status" value="1"/>
</dbReference>
<feature type="domain" description="EF-hand" evidence="4">
    <location>
        <begin position="83"/>
        <end position="118"/>
    </location>
</feature>
<dbReference type="InterPro" id="IPR050113">
    <property type="entry name" value="Ub_conjugating_enzyme"/>
</dbReference>
<dbReference type="InterPro" id="IPR016135">
    <property type="entry name" value="UBQ-conjugating_enzyme/RWD"/>
</dbReference>
<dbReference type="AlphaFoldDB" id="K3XB14"/>
<dbReference type="OMA" id="KENAWEW"/>
<evidence type="ECO:0000259" key="3">
    <source>
        <dbReference type="PROSITE" id="PS50127"/>
    </source>
</evidence>
<keyword evidence="6" id="KW-1185">Reference proteome</keyword>
<dbReference type="PROSITE" id="PS50222">
    <property type="entry name" value="EF_HAND_2"/>
    <property type="match status" value="1"/>
</dbReference>
<dbReference type="Pfam" id="PF13499">
    <property type="entry name" value="EF-hand_7"/>
    <property type="match status" value="1"/>
</dbReference>
<protein>
    <submittedName>
        <fullName evidence="5">Uncharacterized protein</fullName>
    </submittedName>
</protein>
<reference evidence="6" key="1">
    <citation type="journal article" date="2010" name="Genome Biol.">
        <title>Genome sequence of the necrotrophic plant pathogen Pythium ultimum reveals original pathogenicity mechanisms and effector repertoire.</title>
        <authorList>
            <person name="Levesque C.A."/>
            <person name="Brouwer H."/>
            <person name="Cano L."/>
            <person name="Hamilton J.P."/>
            <person name="Holt C."/>
            <person name="Huitema E."/>
            <person name="Raffaele S."/>
            <person name="Robideau G.P."/>
            <person name="Thines M."/>
            <person name="Win J."/>
            <person name="Zerillo M.M."/>
            <person name="Beakes G.W."/>
            <person name="Boore J.L."/>
            <person name="Busam D."/>
            <person name="Dumas B."/>
            <person name="Ferriera S."/>
            <person name="Fuerstenberg S.I."/>
            <person name="Gachon C.M."/>
            <person name="Gaulin E."/>
            <person name="Govers F."/>
            <person name="Grenville-Briggs L."/>
            <person name="Horner N."/>
            <person name="Hostetler J."/>
            <person name="Jiang R.H."/>
            <person name="Johnson J."/>
            <person name="Krajaejun T."/>
            <person name="Lin H."/>
            <person name="Meijer H.J."/>
            <person name="Moore B."/>
            <person name="Morris P."/>
            <person name="Phuntmart V."/>
            <person name="Puiu D."/>
            <person name="Shetty J."/>
            <person name="Stajich J.E."/>
            <person name="Tripathy S."/>
            <person name="Wawra S."/>
            <person name="van West P."/>
            <person name="Whitty B.R."/>
            <person name="Coutinho P.M."/>
            <person name="Henrissat B."/>
            <person name="Martin F."/>
            <person name="Thomas P.D."/>
            <person name="Tyler B.M."/>
            <person name="De Vries R.P."/>
            <person name="Kamoun S."/>
            <person name="Yandell M."/>
            <person name="Tisserat N."/>
            <person name="Buell C.R."/>
        </authorList>
    </citation>
    <scope>NUCLEOTIDE SEQUENCE</scope>
    <source>
        <strain evidence="6">DAOM:BR144</strain>
    </source>
</reference>
<evidence type="ECO:0000313" key="6">
    <source>
        <dbReference type="Proteomes" id="UP000019132"/>
    </source>
</evidence>
<dbReference type="PROSITE" id="PS00018">
    <property type="entry name" value="EF_HAND_1"/>
    <property type="match status" value="1"/>
</dbReference>
<dbReference type="InterPro" id="IPR000608">
    <property type="entry name" value="UBC"/>
</dbReference>
<dbReference type="InParanoid" id="K3XB14"/>
<dbReference type="SUPFAM" id="SSF54495">
    <property type="entry name" value="UBC-like"/>
    <property type="match status" value="1"/>
</dbReference>
<dbReference type="Proteomes" id="UP000019132">
    <property type="component" value="Unassembled WGS sequence"/>
</dbReference>
<feature type="coiled-coil region" evidence="2">
    <location>
        <begin position="23"/>
        <end position="50"/>
    </location>
</feature>
<dbReference type="PROSITE" id="PS50127">
    <property type="entry name" value="UBC_2"/>
    <property type="match status" value="1"/>
</dbReference>
<sequence length="323" mass="36589">MRVKVRVAHEKTWISALPESLKHEFSMDELEQMKEQAREHRKQIQQHALCHHDSHKHSCACIGDGSIAASELVVLMKSMGIGIALDEVQKLIDKVDDNHSGELEFAEFVRLISELRRGNGDKLATFIQYSKLALEIRKELTDLTKNPTPLSQVLAVKENAWEWSIRIRGPPSSPYDGGVFNFHVRRFGHEYPYEPPVLTCLTRIYHPNFVPLLNGTMSLYGLKDQWEPEWRMHGLLECVEALLAVPDADLINAFYEETLQLESLAARAQAANGSPTKKGRQSRDITMECIDAYLLAPDQFAQKAQEFTAKCATTHTMESACQC</sequence>
<dbReference type="PANTHER" id="PTHR24067">
    <property type="entry name" value="UBIQUITIN-CONJUGATING ENZYME E2"/>
    <property type="match status" value="1"/>
</dbReference>